<dbReference type="EMBL" id="CAKMRJ010004445">
    <property type="protein sequence ID" value="CAH1438368.1"/>
    <property type="molecule type" value="Genomic_DNA"/>
</dbReference>
<reference evidence="2 3" key="1">
    <citation type="submission" date="2022-01" db="EMBL/GenBank/DDBJ databases">
        <authorList>
            <person name="Xiong W."/>
            <person name="Schranz E."/>
        </authorList>
    </citation>
    <scope>NUCLEOTIDE SEQUENCE [LARGE SCALE GENOMIC DNA]</scope>
</reference>
<feature type="region of interest" description="Disordered" evidence="1">
    <location>
        <begin position="154"/>
        <end position="182"/>
    </location>
</feature>
<proteinExistence type="predicted"/>
<dbReference type="Proteomes" id="UP001157418">
    <property type="component" value="Unassembled WGS sequence"/>
</dbReference>
<feature type="compositionally biased region" description="Low complexity" evidence="1">
    <location>
        <begin position="256"/>
        <end position="265"/>
    </location>
</feature>
<evidence type="ECO:0000256" key="1">
    <source>
        <dbReference type="SAM" id="MobiDB-lite"/>
    </source>
</evidence>
<dbReference type="PANTHER" id="PTHR34952">
    <property type="entry name" value="OS05G0113500 PROTEIN"/>
    <property type="match status" value="1"/>
</dbReference>
<feature type="compositionally biased region" description="Basic residues" evidence="1">
    <location>
        <begin position="293"/>
        <end position="302"/>
    </location>
</feature>
<gene>
    <name evidence="2" type="ORF">LVIROSA_LOCUS24633</name>
</gene>
<comment type="caution">
    <text evidence="2">The sequence shown here is derived from an EMBL/GenBank/DDBJ whole genome shotgun (WGS) entry which is preliminary data.</text>
</comment>
<name>A0AAU9NKH4_9ASTR</name>
<organism evidence="2 3">
    <name type="scientific">Lactuca virosa</name>
    <dbReference type="NCBI Taxonomy" id="75947"/>
    <lineage>
        <taxon>Eukaryota</taxon>
        <taxon>Viridiplantae</taxon>
        <taxon>Streptophyta</taxon>
        <taxon>Embryophyta</taxon>
        <taxon>Tracheophyta</taxon>
        <taxon>Spermatophyta</taxon>
        <taxon>Magnoliopsida</taxon>
        <taxon>eudicotyledons</taxon>
        <taxon>Gunneridae</taxon>
        <taxon>Pentapetalae</taxon>
        <taxon>asterids</taxon>
        <taxon>campanulids</taxon>
        <taxon>Asterales</taxon>
        <taxon>Asteraceae</taxon>
        <taxon>Cichorioideae</taxon>
        <taxon>Cichorieae</taxon>
        <taxon>Lactucinae</taxon>
        <taxon>Lactuca</taxon>
    </lineage>
</organism>
<protein>
    <submittedName>
        <fullName evidence="2">Uncharacterized protein</fullName>
    </submittedName>
</protein>
<feature type="compositionally biased region" description="Basic residues" evidence="1">
    <location>
        <begin position="266"/>
        <end position="281"/>
    </location>
</feature>
<feature type="compositionally biased region" description="Polar residues" evidence="1">
    <location>
        <begin position="154"/>
        <end position="167"/>
    </location>
</feature>
<dbReference type="PANTHER" id="PTHR34952:SF2">
    <property type="entry name" value="OS05G0113500 PROTEIN"/>
    <property type="match status" value="1"/>
</dbReference>
<feature type="region of interest" description="Disordered" evidence="1">
    <location>
        <begin position="252"/>
        <end position="322"/>
    </location>
</feature>
<keyword evidence="3" id="KW-1185">Reference proteome</keyword>
<dbReference type="AlphaFoldDB" id="A0AAU9NKH4"/>
<evidence type="ECO:0000313" key="2">
    <source>
        <dbReference type="EMBL" id="CAH1438368.1"/>
    </source>
</evidence>
<evidence type="ECO:0000313" key="3">
    <source>
        <dbReference type="Proteomes" id="UP001157418"/>
    </source>
</evidence>
<accession>A0AAU9NKH4</accession>
<sequence>MHSVLSLEFITPPLLNSFYGGRSCSHRLKRRLHKGDRRAISVYSEIDRQSKTALRHTGLVGFISAPEKFGLARSNQPEKVSCNTFAFEASTVQPVISKSPILLQMDICSDTDLSVADNANDLHDLQKDPLEPTHRVLKPLSVDELSINVTEFLTIQDDTNEDSNSSPPHKPKDTTTTQPLENCLSRSATFPCPESITLHDDNIKSLDQSGFRSISLPTHLKAVSAMKGSREKRGVAPPVKLRVKWAPDVYDPIPTSVSHVVTSNRSSRHSSKKNSRNKQKNGSKSSSRGSKGKEKKHVRKRGGNSSSTGYKLHEHEEEDEDGVVFHDQFCGSSFLKGYGTNLHLSSVAEAT</sequence>